<evidence type="ECO:0000313" key="3">
    <source>
        <dbReference type="EMBL" id="MBC8558138.1"/>
    </source>
</evidence>
<keyword evidence="2" id="KW-0812">Transmembrane</keyword>
<keyword evidence="2" id="KW-1133">Transmembrane helix</keyword>
<evidence type="ECO:0000313" key="4">
    <source>
        <dbReference type="Proteomes" id="UP000637513"/>
    </source>
</evidence>
<feature type="compositionally biased region" description="Basic and acidic residues" evidence="1">
    <location>
        <begin position="40"/>
        <end position="51"/>
    </location>
</feature>
<gene>
    <name evidence="3" type="ORF">H8700_10535</name>
</gene>
<proteinExistence type="predicted"/>
<evidence type="ECO:0000256" key="2">
    <source>
        <dbReference type="SAM" id="Phobius"/>
    </source>
</evidence>
<keyword evidence="2" id="KW-0472">Membrane</keyword>
<feature type="region of interest" description="Disordered" evidence="1">
    <location>
        <begin position="1"/>
        <end position="62"/>
    </location>
</feature>
<feature type="transmembrane region" description="Helical" evidence="2">
    <location>
        <begin position="73"/>
        <end position="91"/>
    </location>
</feature>
<protein>
    <recommendedName>
        <fullName evidence="5">Cell division protein FtsL</fullName>
    </recommendedName>
</protein>
<dbReference type="EMBL" id="JACRSW010000035">
    <property type="protein sequence ID" value="MBC8558138.1"/>
    <property type="molecule type" value="Genomic_DNA"/>
</dbReference>
<sequence>MDMDWENYSRMRKSNGERQRKNSYRTQSYIDGNTVYKTDALPKRREREETQRQVQRTPQRKPVRMAGISAKGFAFLSVMTAVVLFFAFQYLSTQYQVNHTKEEVVALQSEIADEKEDYESDYQAITDSVDLAEIYEKATKKLKMVQAESNQIYKYKNRKSDMVKQYADIPSK</sequence>
<name>A0ABR7MWF1_9FIRM</name>
<evidence type="ECO:0000256" key="1">
    <source>
        <dbReference type="SAM" id="MobiDB-lite"/>
    </source>
</evidence>
<reference evidence="3 4" key="1">
    <citation type="submission" date="2020-08" db="EMBL/GenBank/DDBJ databases">
        <title>Genome public.</title>
        <authorList>
            <person name="Liu C."/>
            <person name="Sun Q."/>
        </authorList>
    </citation>
    <scope>NUCLEOTIDE SEQUENCE [LARGE SCALE GENOMIC DNA]</scope>
    <source>
        <strain evidence="3 4">BX3</strain>
    </source>
</reference>
<organism evidence="3 4">
    <name type="scientific">Jutongia hominis</name>
    <dbReference type="NCBI Taxonomy" id="2763664"/>
    <lineage>
        <taxon>Bacteria</taxon>
        <taxon>Bacillati</taxon>
        <taxon>Bacillota</taxon>
        <taxon>Clostridia</taxon>
        <taxon>Lachnospirales</taxon>
        <taxon>Lachnospiraceae</taxon>
        <taxon>Jutongia</taxon>
    </lineage>
</organism>
<comment type="caution">
    <text evidence="3">The sequence shown here is derived from an EMBL/GenBank/DDBJ whole genome shotgun (WGS) entry which is preliminary data.</text>
</comment>
<evidence type="ECO:0008006" key="5">
    <source>
        <dbReference type="Google" id="ProtNLM"/>
    </source>
</evidence>
<accession>A0ABR7MWF1</accession>
<dbReference type="RefSeq" id="WP_249305592.1">
    <property type="nucleotide sequence ID" value="NZ_JACRSW010000035.1"/>
</dbReference>
<dbReference type="Proteomes" id="UP000637513">
    <property type="component" value="Unassembled WGS sequence"/>
</dbReference>
<keyword evidence="4" id="KW-1185">Reference proteome</keyword>